<dbReference type="RefSeq" id="XP_022297220.1">
    <property type="nucleotide sequence ID" value="XM_022441512.1"/>
</dbReference>
<reference evidence="3" key="1">
    <citation type="submission" date="2025-08" db="UniProtKB">
        <authorList>
            <consortium name="RefSeq"/>
        </authorList>
    </citation>
    <scope>IDENTIFICATION</scope>
    <source>
        <tissue evidence="3">Whole sample</tissue>
    </source>
</reference>
<proteinExistence type="predicted"/>
<keyword evidence="1" id="KW-0472">Membrane</keyword>
<dbReference type="GeneID" id="111106722"/>
<dbReference type="Proteomes" id="UP000694844">
    <property type="component" value="Chromosome 8"/>
</dbReference>
<organism evidence="2 3">
    <name type="scientific">Crassostrea virginica</name>
    <name type="common">Eastern oyster</name>
    <dbReference type="NCBI Taxonomy" id="6565"/>
    <lineage>
        <taxon>Eukaryota</taxon>
        <taxon>Metazoa</taxon>
        <taxon>Spiralia</taxon>
        <taxon>Lophotrochozoa</taxon>
        <taxon>Mollusca</taxon>
        <taxon>Bivalvia</taxon>
        <taxon>Autobranchia</taxon>
        <taxon>Pteriomorphia</taxon>
        <taxon>Ostreida</taxon>
        <taxon>Ostreoidea</taxon>
        <taxon>Ostreidae</taxon>
        <taxon>Crassostrea</taxon>
    </lineage>
</organism>
<protein>
    <submittedName>
        <fullName evidence="3">Uncharacterized protein LOC111106722</fullName>
    </submittedName>
</protein>
<dbReference type="AlphaFoldDB" id="A0A8B8B1C9"/>
<sequence length="280" mass="31968">MCSLTLKTAEDFLENEYNTCRSKCNVKIYSPGWYMNSKTVYPLRRITVYFGDKLASENRCANSQYESQMLVNCSSWKHDDYLIRDGRYCEENGAYCTYIEHTCICQCLPGYFKINGRCLLDAQGSTSAHASTLGLLFGGFFLGALSTVGIVFIIYRRFKSSLISRTEPCVLFTENVNSLETAARFHHSEPKNTQQEVINSAPHEPSEYCNVSNKRGRQLIISDVSNPLYEGEEREESDNYDHVCAATFEMRDSNLQRNDHIPISSDEMKVDTDNYSIIKL</sequence>
<name>A0A8B8B1C9_CRAVI</name>
<dbReference type="KEGG" id="cvn:111106722"/>
<evidence type="ECO:0000256" key="1">
    <source>
        <dbReference type="SAM" id="Phobius"/>
    </source>
</evidence>
<keyword evidence="2" id="KW-1185">Reference proteome</keyword>
<gene>
    <name evidence="3" type="primary">LOC111106722</name>
</gene>
<evidence type="ECO:0000313" key="2">
    <source>
        <dbReference type="Proteomes" id="UP000694844"/>
    </source>
</evidence>
<keyword evidence="1" id="KW-0812">Transmembrane</keyword>
<feature type="transmembrane region" description="Helical" evidence="1">
    <location>
        <begin position="133"/>
        <end position="155"/>
    </location>
</feature>
<evidence type="ECO:0000313" key="3">
    <source>
        <dbReference type="RefSeq" id="XP_022297220.1"/>
    </source>
</evidence>
<keyword evidence="1" id="KW-1133">Transmembrane helix</keyword>
<accession>A0A8B8B1C9</accession>